<feature type="compositionally biased region" description="Basic and acidic residues" evidence="1">
    <location>
        <begin position="477"/>
        <end position="492"/>
    </location>
</feature>
<dbReference type="InterPro" id="IPR000477">
    <property type="entry name" value="RT_dom"/>
</dbReference>
<dbReference type="Pfam" id="PF00078">
    <property type="entry name" value="RVT_1"/>
    <property type="match status" value="1"/>
</dbReference>
<comment type="caution">
    <text evidence="4">The sequence shown here is derived from an EMBL/GenBank/DDBJ whole genome shotgun (WGS) entry which is preliminary data.</text>
</comment>
<dbReference type="Gene3D" id="3.30.70.270">
    <property type="match status" value="1"/>
</dbReference>
<dbReference type="InterPro" id="IPR053134">
    <property type="entry name" value="RNA-dir_DNA_polymerase"/>
</dbReference>
<evidence type="ECO:0000313" key="4">
    <source>
        <dbReference type="EMBL" id="GJT64579.1"/>
    </source>
</evidence>
<dbReference type="InterPro" id="IPR005162">
    <property type="entry name" value="Retrotrans_gag_dom"/>
</dbReference>
<evidence type="ECO:0000313" key="5">
    <source>
        <dbReference type="Proteomes" id="UP001151760"/>
    </source>
</evidence>
<dbReference type="InterPro" id="IPR043128">
    <property type="entry name" value="Rev_trsase/Diguanyl_cyclase"/>
</dbReference>
<sequence>MANLPPPDHVADLPEDEKVGDDDMEDDKEKDPDEDPEEEPIGQVVPKQNNMDGFALHMNPQPEGNMNRWLIEDDEELEEDGVSNDDDEELEEDGVGNDEDEEMEMKDEENGRNDDEDEAEETEFAPPVVPITDVSDELVPLVIQFGGNYHVGESSSTGTLFVGNNWVHAPGPMGCNLESVHRGVTRLDRQMFDRYKTEKGKANKFKEDEFRMNRHEYDISALDTTEESLIHPASTPRADDPYDIVRDADIVAQEDDDDDTTAPRDSQPSELRRSPRDPQIMPPKGMSVAAISKLVADKVAEALEADRATKNNPNVASGSGGAVELCHWFEKTKGVFGISDCAERSKVKFTAATLQGRALTWWNTQVATLGLAVVNGKSWDDMKKMMLEEFYPSEEIQRLENELRSLKLRDTNITAYTQRFNELALSCPEAVPSEKKKVELYIKGLPENIKGDTTSYKLAVLNDAVRMAHTLMEQKIQDKAERTADSNKRKWESNNNQAGGSNNNCNNNYRNNNRDNYHDNNHHNQYNNIRQGSARALTTAQNDGADQGGPALNFLRGCTLNLVNHLFEIDIMPIELGTFDIVIKMDWLVERDAVIVYGKKEVHIPVKNEVLVVKGNSGVSRLKELNKLTAKNRYPHLRIDDLFDQLQGSCVYSKIDLRSGYHQLRIREEDILITALRTLYGHYEFQVMPFGLTNAHVVFIDLMNRVCKPYLNKFVIVFIDDILIYSKSKEEPEEHLKIILGLLKKEQLYAKFSK</sequence>
<dbReference type="PANTHER" id="PTHR24559">
    <property type="entry name" value="TRANSPOSON TY3-I GAG-POL POLYPROTEIN"/>
    <property type="match status" value="1"/>
</dbReference>
<feature type="compositionally biased region" description="Acidic residues" evidence="1">
    <location>
        <begin position="72"/>
        <end position="107"/>
    </location>
</feature>
<proteinExistence type="predicted"/>
<dbReference type="GO" id="GO:0003964">
    <property type="term" value="F:RNA-directed DNA polymerase activity"/>
    <property type="evidence" value="ECO:0007669"/>
    <property type="project" value="UniProtKB-KW"/>
</dbReference>
<organism evidence="4 5">
    <name type="scientific">Tanacetum coccineum</name>
    <dbReference type="NCBI Taxonomy" id="301880"/>
    <lineage>
        <taxon>Eukaryota</taxon>
        <taxon>Viridiplantae</taxon>
        <taxon>Streptophyta</taxon>
        <taxon>Embryophyta</taxon>
        <taxon>Tracheophyta</taxon>
        <taxon>Spermatophyta</taxon>
        <taxon>Magnoliopsida</taxon>
        <taxon>eudicotyledons</taxon>
        <taxon>Gunneridae</taxon>
        <taxon>Pentapetalae</taxon>
        <taxon>asterids</taxon>
        <taxon>campanulids</taxon>
        <taxon>Asterales</taxon>
        <taxon>Asteraceae</taxon>
        <taxon>Asteroideae</taxon>
        <taxon>Anthemideae</taxon>
        <taxon>Anthemidinae</taxon>
        <taxon>Tanacetum</taxon>
    </lineage>
</organism>
<reference evidence="4" key="2">
    <citation type="submission" date="2022-01" db="EMBL/GenBank/DDBJ databases">
        <authorList>
            <person name="Yamashiro T."/>
            <person name="Shiraishi A."/>
            <person name="Satake H."/>
            <person name="Nakayama K."/>
        </authorList>
    </citation>
    <scope>NUCLEOTIDE SEQUENCE</scope>
</reference>
<feature type="compositionally biased region" description="Basic and acidic residues" evidence="1">
    <location>
        <begin position="512"/>
        <end position="522"/>
    </location>
</feature>
<dbReference type="InterPro" id="IPR043502">
    <property type="entry name" value="DNA/RNA_pol_sf"/>
</dbReference>
<dbReference type="CDD" id="cd01647">
    <property type="entry name" value="RT_LTR"/>
    <property type="match status" value="1"/>
</dbReference>
<feature type="region of interest" description="Disordered" evidence="1">
    <location>
        <begin position="1"/>
        <end position="125"/>
    </location>
</feature>
<feature type="region of interest" description="Disordered" evidence="1">
    <location>
        <begin position="477"/>
        <end position="524"/>
    </location>
</feature>
<feature type="compositionally biased region" description="Low complexity" evidence="1">
    <location>
        <begin position="493"/>
        <end position="511"/>
    </location>
</feature>
<feature type="compositionally biased region" description="Acidic residues" evidence="1">
    <location>
        <begin position="114"/>
        <end position="123"/>
    </location>
</feature>
<dbReference type="Gene3D" id="3.10.10.10">
    <property type="entry name" value="HIV Type 1 Reverse Transcriptase, subunit A, domain 1"/>
    <property type="match status" value="1"/>
</dbReference>
<evidence type="ECO:0000259" key="2">
    <source>
        <dbReference type="Pfam" id="PF00078"/>
    </source>
</evidence>
<keyword evidence="5" id="KW-1185">Reference proteome</keyword>
<keyword evidence="4" id="KW-0548">Nucleotidyltransferase</keyword>
<evidence type="ECO:0000259" key="3">
    <source>
        <dbReference type="Pfam" id="PF03732"/>
    </source>
</evidence>
<dbReference type="EMBL" id="BQNB010017557">
    <property type="protein sequence ID" value="GJT64579.1"/>
    <property type="molecule type" value="Genomic_DNA"/>
</dbReference>
<feature type="compositionally biased region" description="Acidic residues" evidence="1">
    <location>
        <begin position="13"/>
        <end position="40"/>
    </location>
</feature>
<keyword evidence="4" id="KW-0695">RNA-directed DNA polymerase</keyword>
<feature type="region of interest" description="Disordered" evidence="1">
    <location>
        <begin position="251"/>
        <end position="284"/>
    </location>
</feature>
<protein>
    <submittedName>
        <fullName evidence="4">Reverse transcriptase domain-containing protein</fullName>
    </submittedName>
</protein>
<feature type="domain" description="Reverse transcriptase" evidence="2">
    <location>
        <begin position="621"/>
        <end position="754"/>
    </location>
</feature>
<evidence type="ECO:0000256" key="1">
    <source>
        <dbReference type="SAM" id="MobiDB-lite"/>
    </source>
</evidence>
<gene>
    <name evidence="4" type="ORF">Tco_1016059</name>
</gene>
<name>A0ABQ5FNL5_9ASTR</name>
<dbReference type="Pfam" id="PF03732">
    <property type="entry name" value="Retrotrans_gag"/>
    <property type="match status" value="1"/>
</dbReference>
<dbReference type="Proteomes" id="UP001151760">
    <property type="component" value="Unassembled WGS sequence"/>
</dbReference>
<dbReference type="SUPFAM" id="SSF56672">
    <property type="entry name" value="DNA/RNA polymerases"/>
    <property type="match status" value="1"/>
</dbReference>
<feature type="domain" description="Retrotransposon gag" evidence="3">
    <location>
        <begin position="349"/>
        <end position="446"/>
    </location>
</feature>
<accession>A0ABQ5FNL5</accession>
<reference evidence="4" key="1">
    <citation type="journal article" date="2022" name="Int. J. Mol. Sci.">
        <title>Draft Genome of Tanacetum Coccineum: Genomic Comparison of Closely Related Tanacetum-Family Plants.</title>
        <authorList>
            <person name="Yamashiro T."/>
            <person name="Shiraishi A."/>
            <person name="Nakayama K."/>
            <person name="Satake H."/>
        </authorList>
    </citation>
    <scope>NUCLEOTIDE SEQUENCE</scope>
</reference>
<keyword evidence="4" id="KW-0808">Transferase</keyword>
<dbReference type="PANTHER" id="PTHR24559:SF427">
    <property type="entry name" value="RNA-DIRECTED DNA POLYMERASE"/>
    <property type="match status" value="1"/>
</dbReference>